<gene>
    <name evidence="3" type="primary">NCL1_25761</name>
    <name evidence="3" type="ORF">TNIN_460121</name>
</gene>
<dbReference type="OrthoDB" id="6435913at2759"/>
<keyword evidence="4" id="KW-1185">Reference proteome</keyword>
<sequence>FLDIKATHLQVLNGIDSIIIDTLIEDAVRQNESQVIKGIKTFHEKLTANSSSIEKLHVTILNKVNFPLLYSKYLDKKENQNISLSFINITAYNILIDGTINGVKLPEDVVLTHTKEKIYSPTSISGTIILPSIDVAGLIDGVNLSQLLDNKVSLKNPENISSTLTFLKDFEVKGNLKINSVNEINLSKVVKTKKQVQPVIEGNKTFMNELSLHSDLKALNFIGNLSENLCRNNNSEFFHDMVSFPNIKVSSLNATFINNISMGILLELVSDIDKNINDKMDNLTDMINKFDDGLEILRSSINPLSLYVFFELHQMLNLGPTLRFLPVFEGGMYSEKHQLPTIEIIAWLDLNETCRHFKSVTMIVESDGSLKESKKVQGRVFPFTLHGLQEEIKGFSLHVDRSKRCTVENQKPDILKMAFANRNESRHTLISPPDSVLLDAKILEMENDLFLVVAYKSNAYEKMYLHKYDLFEDTWIEVQKFHTSGISSFDLINIDDLDDFAAYLAVTGTIDTPGIHVYSWDFEMNKFHLDLHISKSVSSSALWVYTERNIFLLLAKESTKIFKNKVWTPVYSEPIEVYLLKDDMKLNHEINVYGISSLETFSLSGEIYVLAVSRHLQTIYVIQYQGYDGFQVIQEIHAPGVTGVSIFSIKDDILLAVASKTGHTKVLKCIARGAKHIYGLV</sequence>
<evidence type="ECO:0000256" key="2">
    <source>
        <dbReference type="ARBA" id="ARBA00022737"/>
    </source>
</evidence>
<dbReference type="PROSITE" id="PS50912">
    <property type="entry name" value="EAR"/>
    <property type="match status" value="1"/>
</dbReference>
<name>A0A8X7C6X8_9ARAC</name>
<dbReference type="AlphaFoldDB" id="A0A8X7C6X8"/>
<comment type="caution">
    <text evidence="3">The sequence shown here is derived from an EMBL/GenBank/DDBJ whole genome shotgun (WGS) entry which is preliminary data.</text>
</comment>
<dbReference type="EMBL" id="BMAV01011840">
    <property type="protein sequence ID" value="GFY57990.1"/>
    <property type="molecule type" value="Genomic_DNA"/>
</dbReference>
<keyword evidence="1" id="KW-0732">Signal</keyword>
<keyword evidence="2" id="KW-0677">Repeat</keyword>
<reference evidence="3" key="1">
    <citation type="submission" date="2020-08" db="EMBL/GenBank/DDBJ databases">
        <title>Multicomponent nature underlies the extraordinary mechanical properties of spider dragline silk.</title>
        <authorList>
            <person name="Kono N."/>
            <person name="Nakamura H."/>
            <person name="Mori M."/>
            <person name="Yoshida Y."/>
            <person name="Ohtoshi R."/>
            <person name="Malay A.D."/>
            <person name="Moran D.A.P."/>
            <person name="Tomita M."/>
            <person name="Numata K."/>
            <person name="Arakawa K."/>
        </authorList>
    </citation>
    <scope>NUCLEOTIDE SEQUENCE</scope>
</reference>
<protein>
    <submittedName>
        <fullName evidence="3">Uncharacterized protein</fullName>
    </submittedName>
</protein>
<dbReference type="Proteomes" id="UP000886998">
    <property type="component" value="Unassembled WGS sequence"/>
</dbReference>
<evidence type="ECO:0000313" key="4">
    <source>
        <dbReference type="Proteomes" id="UP000886998"/>
    </source>
</evidence>
<feature type="non-terminal residue" evidence="3">
    <location>
        <position position="681"/>
    </location>
</feature>
<evidence type="ECO:0000256" key="1">
    <source>
        <dbReference type="ARBA" id="ARBA00022729"/>
    </source>
</evidence>
<evidence type="ECO:0000313" key="3">
    <source>
        <dbReference type="EMBL" id="GFY57990.1"/>
    </source>
</evidence>
<dbReference type="Pfam" id="PF03736">
    <property type="entry name" value="EPTP"/>
    <property type="match status" value="1"/>
</dbReference>
<organism evidence="3 4">
    <name type="scientific">Trichonephila inaurata madagascariensis</name>
    <dbReference type="NCBI Taxonomy" id="2747483"/>
    <lineage>
        <taxon>Eukaryota</taxon>
        <taxon>Metazoa</taxon>
        <taxon>Ecdysozoa</taxon>
        <taxon>Arthropoda</taxon>
        <taxon>Chelicerata</taxon>
        <taxon>Arachnida</taxon>
        <taxon>Araneae</taxon>
        <taxon>Araneomorphae</taxon>
        <taxon>Entelegynae</taxon>
        <taxon>Araneoidea</taxon>
        <taxon>Nephilidae</taxon>
        <taxon>Trichonephila</taxon>
        <taxon>Trichonephila inaurata</taxon>
    </lineage>
</organism>
<dbReference type="InterPro" id="IPR005492">
    <property type="entry name" value="EPTP"/>
</dbReference>
<proteinExistence type="predicted"/>
<accession>A0A8X7C6X8</accession>
<dbReference type="InterPro" id="IPR009039">
    <property type="entry name" value="EAR"/>
</dbReference>